<evidence type="ECO:0000313" key="3">
    <source>
        <dbReference type="EMBL" id="GJS65528.1"/>
    </source>
</evidence>
<keyword evidence="3" id="KW-0695">RNA-directed DNA polymerase</keyword>
<feature type="domain" description="Reverse transcriptase" evidence="2">
    <location>
        <begin position="364"/>
        <end position="494"/>
    </location>
</feature>
<proteinExistence type="predicted"/>
<dbReference type="PANTHER" id="PTHR24559">
    <property type="entry name" value="TRANSPOSON TY3-I GAG-POL POLYPROTEIN"/>
    <property type="match status" value="1"/>
</dbReference>
<dbReference type="Proteomes" id="UP001151760">
    <property type="component" value="Unassembled WGS sequence"/>
</dbReference>
<keyword evidence="4" id="KW-1185">Reference proteome</keyword>
<feature type="compositionally biased region" description="Basic and acidic residues" evidence="1">
    <location>
        <begin position="54"/>
        <end position="63"/>
    </location>
</feature>
<name>A0ABQ4XKP0_9ASTR</name>
<gene>
    <name evidence="3" type="ORF">Tco_0680092</name>
</gene>
<sequence>MGTCAPYTRREGFTPLTKTPKEILAMDNVNFPPPPSMVGTPKKQNMNKKIGSSGERHQARRPEGQGLCQRKREGYQHVVVDALIEGFRVRRIHVDGSSSSEVMYEHCFRNLSYRTRPRLKESRVPLVGFSGEVSYPLGVINLEFTMGDCGITRTVIMEFAVVKSPSPYNALLGRTGMRSLGAVVSTIHSMIKFPTSNGIATIATTRETLRECRQIEEAQALSRRARVTDPTPMQTSSEVTNPRVSLASVETRPRRPRKEPIQLDDMEEMRQLDKGRKPPKSCVEEKIVNVDIFAWTPADMTGIPRAITEHSLDTYPHIEPKAQKKRSLALDRRKVVTDEVNEWLKAGIVRRVRYPTWVANPVLVKKVDGSWRMCIDFKDLNKACPKDLYPLPEIDWKIESLMGFQYKCFLDAYKGYHQIQMTKKDEEKTAFHTEEGVFCYTKMPFGLKNAGATYQRLVDSAFKEQIGVNLKAYVDDMVIKSRTGQDIIKDIEQTFST</sequence>
<dbReference type="InterPro" id="IPR043502">
    <property type="entry name" value="DNA/RNA_pol_sf"/>
</dbReference>
<reference evidence="3" key="2">
    <citation type="submission" date="2022-01" db="EMBL/GenBank/DDBJ databases">
        <authorList>
            <person name="Yamashiro T."/>
            <person name="Shiraishi A."/>
            <person name="Satake H."/>
            <person name="Nakayama K."/>
        </authorList>
    </citation>
    <scope>NUCLEOTIDE SEQUENCE</scope>
</reference>
<dbReference type="CDD" id="cd01647">
    <property type="entry name" value="RT_LTR"/>
    <property type="match status" value="1"/>
</dbReference>
<dbReference type="InterPro" id="IPR043128">
    <property type="entry name" value="Rev_trsase/Diguanyl_cyclase"/>
</dbReference>
<feature type="region of interest" description="Disordered" evidence="1">
    <location>
        <begin position="31"/>
        <end position="63"/>
    </location>
</feature>
<dbReference type="Pfam" id="PF00078">
    <property type="entry name" value="RVT_1"/>
    <property type="match status" value="1"/>
</dbReference>
<dbReference type="InterPro" id="IPR053134">
    <property type="entry name" value="RNA-dir_DNA_polymerase"/>
</dbReference>
<protein>
    <submittedName>
        <fullName evidence="3">Reverse transcriptase domain-containing protein</fullName>
    </submittedName>
</protein>
<comment type="caution">
    <text evidence="3">The sequence shown here is derived from an EMBL/GenBank/DDBJ whole genome shotgun (WGS) entry which is preliminary data.</text>
</comment>
<reference evidence="3" key="1">
    <citation type="journal article" date="2022" name="Int. J. Mol. Sci.">
        <title>Draft Genome of Tanacetum Coccineum: Genomic Comparison of Closely Related Tanacetum-Family Plants.</title>
        <authorList>
            <person name="Yamashiro T."/>
            <person name="Shiraishi A."/>
            <person name="Nakayama K."/>
            <person name="Satake H."/>
        </authorList>
    </citation>
    <scope>NUCLEOTIDE SEQUENCE</scope>
</reference>
<keyword evidence="3" id="KW-0548">Nucleotidyltransferase</keyword>
<feature type="compositionally biased region" description="Polar residues" evidence="1">
    <location>
        <begin position="231"/>
        <end position="243"/>
    </location>
</feature>
<dbReference type="PANTHER" id="PTHR24559:SF444">
    <property type="entry name" value="REVERSE TRANSCRIPTASE DOMAIN-CONTAINING PROTEIN"/>
    <property type="match status" value="1"/>
</dbReference>
<evidence type="ECO:0000256" key="1">
    <source>
        <dbReference type="SAM" id="MobiDB-lite"/>
    </source>
</evidence>
<dbReference type="EMBL" id="BQNB010009584">
    <property type="protein sequence ID" value="GJS65528.1"/>
    <property type="molecule type" value="Genomic_DNA"/>
</dbReference>
<feature type="region of interest" description="Disordered" evidence="1">
    <location>
        <begin position="222"/>
        <end position="260"/>
    </location>
</feature>
<evidence type="ECO:0000313" key="4">
    <source>
        <dbReference type="Proteomes" id="UP001151760"/>
    </source>
</evidence>
<dbReference type="GO" id="GO:0003964">
    <property type="term" value="F:RNA-directed DNA polymerase activity"/>
    <property type="evidence" value="ECO:0007669"/>
    <property type="project" value="UniProtKB-KW"/>
</dbReference>
<dbReference type="InterPro" id="IPR000477">
    <property type="entry name" value="RT_dom"/>
</dbReference>
<accession>A0ABQ4XKP0</accession>
<dbReference type="Gene3D" id="3.10.10.10">
    <property type="entry name" value="HIV Type 1 Reverse Transcriptase, subunit A, domain 1"/>
    <property type="match status" value="1"/>
</dbReference>
<dbReference type="Gene3D" id="3.30.70.270">
    <property type="match status" value="1"/>
</dbReference>
<dbReference type="SUPFAM" id="SSF56672">
    <property type="entry name" value="DNA/RNA polymerases"/>
    <property type="match status" value="1"/>
</dbReference>
<organism evidence="3 4">
    <name type="scientific">Tanacetum coccineum</name>
    <dbReference type="NCBI Taxonomy" id="301880"/>
    <lineage>
        <taxon>Eukaryota</taxon>
        <taxon>Viridiplantae</taxon>
        <taxon>Streptophyta</taxon>
        <taxon>Embryophyta</taxon>
        <taxon>Tracheophyta</taxon>
        <taxon>Spermatophyta</taxon>
        <taxon>Magnoliopsida</taxon>
        <taxon>eudicotyledons</taxon>
        <taxon>Gunneridae</taxon>
        <taxon>Pentapetalae</taxon>
        <taxon>asterids</taxon>
        <taxon>campanulids</taxon>
        <taxon>Asterales</taxon>
        <taxon>Asteraceae</taxon>
        <taxon>Asteroideae</taxon>
        <taxon>Anthemideae</taxon>
        <taxon>Anthemidinae</taxon>
        <taxon>Tanacetum</taxon>
    </lineage>
</organism>
<keyword evidence="3" id="KW-0808">Transferase</keyword>
<evidence type="ECO:0000259" key="2">
    <source>
        <dbReference type="Pfam" id="PF00078"/>
    </source>
</evidence>